<evidence type="ECO:0000313" key="1">
    <source>
        <dbReference type="EMBL" id="WXB06206.1"/>
    </source>
</evidence>
<reference evidence="1" key="1">
    <citation type="submission" date="2021-12" db="EMBL/GenBank/DDBJ databases">
        <title>Discovery of the Pendulisporaceae a myxobacterial family with distinct sporulation behavior and unique specialized metabolism.</title>
        <authorList>
            <person name="Garcia R."/>
            <person name="Popoff A."/>
            <person name="Bader C.D."/>
            <person name="Loehr J."/>
            <person name="Walesch S."/>
            <person name="Walt C."/>
            <person name="Boldt J."/>
            <person name="Bunk B."/>
            <person name="Haeckl F.J.F.P.J."/>
            <person name="Gunesch A.P."/>
            <person name="Birkelbach J."/>
            <person name="Nuebel U."/>
            <person name="Pietschmann T."/>
            <person name="Bach T."/>
            <person name="Mueller R."/>
        </authorList>
    </citation>
    <scope>NUCLEOTIDE SEQUENCE</scope>
    <source>
        <strain evidence="1">MSr11367</strain>
    </source>
</reference>
<gene>
    <name evidence="1" type="ORF">LVJ94_02965</name>
</gene>
<accession>A0ABZ2LAG6</accession>
<proteinExistence type="predicted"/>
<protein>
    <submittedName>
        <fullName evidence="1">Uncharacterized protein</fullName>
    </submittedName>
</protein>
<keyword evidence="2" id="KW-1185">Reference proteome</keyword>
<name>A0ABZ2LAG6_9BACT</name>
<sequence>MSSLACAHDDGQAPTALLTEPVRRALLALAIFAPVLRVGNGVADLTWSAPISVKTGERAISKDAIGVIVGIRSALADSI</sequence>
<evidence type="ECO:0000313" key="2">
    <source>
        <dbReference type="Proteomes" id="UP001374803"/>
    </source>
</evidence>
<organism evidence="1 2">
    <name type="scientific">Pendulispora rubella</name>
    <dbReference type="NCBI Taxonomy" id="2741070"/>
    <lineage>
        <taxon>Bacteria</taxon>
        <taxon>Pseudomonadati</taxon>
        <taxon>Myxococcota</taxon>
        <taxon>Myxococcia</taxon>
        <taxon>Myxococcales</taxon>
        <taxon>Sorangiineae</taxon>
        <taxon>Pendulisporaceae</taxon>
        <taxon>Pendulispora</taxon>
    </lineage>
</organism>
<dbReference type="Proteomes" id="UP001374803">
    <property type="component" value="Chromosome"/>
</dbReference>
<dbReference type="EMBL" id="CP089983">
    <property type="protein sequence ID" value="WXB06206.1"/>
    <property type="molecule type" value="Genomic_DNA"/>
</dbReference>
<dbReference type="RefSeq" id="WP_394835856.1">
    <property type="nucleotide sequence ID" value="NZ_CP089929.1"/>
</dbReference>